<evidence type="ECO:0000256" key="4">
    <source>
        <dbReference type="SAM" id="Phobius"/>
    </source>
</evidence>
<keyword evidence="4" id="KW-0812">Transmembrane</keyword>
<evidence type="ECO:0000256" key="2">
    <source>
        <dbReference type="ARBA" id="ARBA00022964"/>
    </source>
</evidence>
<dbReference type="SUPFAM" id="SSF51197">
    <property type="entry name" value="Clavaminate synthase-like"/>
    <property type="match status" value="1"/>
</dbReference>
<evidence type="ECO:0000256" key="3">
    <source>
        <dbReference type="ARBA" id="ARBA00023002"/>
    </source>
</evidence>
<dbReference type="AlphaFoldDB" id="A0A6C0ISQ6"/>
<evidence type="ECO:0000256" key="1">
    <source>
        <dbReference type="ARBA" id="ARBA00007730"/>
    </source>
</evidence>
<dbReference type="Gene3D" id="2.60.120.330">
    <property type="entry name" value="B-lactam Antibiotic, Isopenicillin N Synthase, Chain"/>
    <property type="match status" value="1"/>
</dbReference>
<dbReference type="InterPro" id="IPR027443">
    <property type="entry name" value="IPNS-like_sf"/>
</dbReference>
<evidence type="ECO:0000313" key="6">
    <source>
        <dbReference type="EMBL" id="QHT95620.1"/>
    </source>
</evidence>
<accession>A0A6C0ISQ6</accession>
<name>A0A6C0ISQ6_9ZZZZ</name>
<dbReference type="Pfam" id="PF05118">
    <property type="entry name" value="Asp_Arg_Hydrox"/>
    <property type="match status" value="1"/>
</dbReference>
<keyword evidence="4" id="KW-0472">Membrane</keyword>
<keyword evidence="2" id="KW-0223">Dioxygenase</keyword>
<dbReference type="GO" id="GO:0051213">
    <property type="term" value="F:dioxygenase activity"/>
    <property type="evidence" value="ECO:0007669"/>
    <property type="project" value="UniProtKB-KW"/>
</dbReference>
<feature type="domain" description="Aspartyl/asparaginy/proline hydroxylase" evidence="5">
    <location>
        <begin position="134"/>
        <end position="295"/>
    </location>
</feature>
<reference evidence="6" key="1">
    <citation type="journal article" date="2020" name="Nature">
        <title>Giant virus diversity and host interactions through global metagenomics.</title>
        <authorList>
            <person name="Schulz F."/>
            <person name="Roux S."/>
            <person name="Paez-Espino D."/>
            <person name="Jungbluth S."/>
            <person name="Walsh D.A."/>
            <person name="Denef V.J."/>
            <person name="McMahon K.D."/>
            <person name="Konstantinidis K.T."/>
            <person name="Eloe-Fadrosh E.A."/>
            <person name="Kyrpides N.C."/>
            <person name="Woyke T."/>
        </authorList>
    </citation>
    <scope>NUCLEOTIDE SEQUENCE</scope>
    <source>
        <strain evidence="6">GVMAG-M-3300024261-8</strain>
    </source>
</reference>
<organism evidence="6">
    <name type="scientific">viral metagenome</name>
    <dbReference type="NCBI Taxonomy" id="1070528"/>
    <lineage>
        <taxon>unclassified sequences</taxon>
        <taxon>metagenomes</taxon>
        <taxon>organismal metagenomes</taxon>
    </lineage>
</organism>
<dbReference type="InterPro" id="IPR051821">
    <property type="entry name" value="Asp/Asn_beta-hydroxylase"/>
</dbReference>
<dbReference type="InterPro" id="IPR007803">
    <property type="entry name" value="Asp/Arg/Pro-Hydrxlase"/>
</dbReference>
<keyword evidence="4" id="KW-1133">Transmembrane helix</keyword>
<dbReference type="PANTHER" id="PTHR46332">
    <property type="entry name" value="ASPARTATE BETA-HYDROXYLASE DOMAIN-CONTAINING PROTEIN 2"/>
    <property type="match status" value="1"/>
</dbReference>
<dbReference type="EMBL" id="MN740243">
    <property type="protein sequence ID" value="QHT95620.1"/>
    <property type="molecule type" value="Genomic_DNA"/>
</dbReference>
<feature type="transmembrane region" description="Helical" evidence="4">
    <location>
        <begin position="52"/>
        <end position="73"/>
    </location>
</feature>
<sequence>MKIVNISLADIFVGVLIVLSLFEILPILYTILKPEFCYGCTSLGKLHQYLNVHVKFAYINWSAYTVLFLYLLYVSKNIHNTLLKYLALASCVFMLVLPIMPISNVITFILSIYYDNPPFIRDYKNVFPSSTKIEDSYQIIKSEYENFTSEYKADCIRKSNPAFTIENTSDDKHCWRGLYLKRAGTIDENQTKFFSKTIECLRDEQIHNAFFSILDPGVEIPGHTGYYKGYLRYHLGVDIPNNDSLNDHSKAYIVCGKEKYVWKNGEGIVFDDMYYHYVRNPSNQTRVVLYLDIKRKTDNAFIDSINKVGMWLVENSVFLKFFIQNQHNQIKIQA</sequence>
<protein>
    <recommendedName>
        <fullName evidence="5">Aspartyl/asparaginy/proline hydroxylase domain-containing protein</fullName>
    </recommendedName>
</protein>
<proteinExistence type="inferred from homology"/>
<feature type="transmembrane region" description="Helical" evidence="4">
    <location>
        <begin position="85"/>
        <end position="114"/>
    </location>
</feature>
<keyword evidence="3" id="KW-0560">Oxidoreductase</keyword>
<evidence type="ECO:0000259" key="5">
    <source>
        <dbReference type="Pfam" id="PF05118"/>
    </source>
</evidence>
<dbReference type="PANTHER" id="PTHR46332:SF5">
    <property type="entry name" value="ASPARTATE BETA-HYDROXYLASE DOMAIN CONTAINING 2"/>
    <property type="match status" value="1"/>
</dbReference>
<feature type="transmembrane region" description="Helical" evidence="4">
    <location>
        <begin position="12"/>
        <end position="32"/>
    </location>
</feature>
<comment type="similarity">
    <text evidence="1">Belongs to the aspartyl/asparaginyl beta-hydroxylase family.</text>
</comment>